<proteinExistence type="predicted"/>
<gene>
    <name evidence="1" type="ORF">B9T62_15705</name>
</gene>
<name>A0A2Z2KE13_9BACL</name>
<dbReference type="Proteomes" id="UP000249890">
    <property type="component" value="Chromosome"/>
</dbReference>
<sequence>MLDSDRQEGVKHMDFEVSSDQYVKVKLTPYGEQLMREQRGGAPWVCDYSKDEDGYTTFRLWELMARFGPFIYNPKDKIFDGGIVLYDRGPIMPHGERENGITHVHTFPTQGLSHGRCFDNARHEEAGSGSFKKAVHSREELNRVTEALDNLGKFYTVHKRDEGRPPGRYTTATPDGSRAVVWYVTEVEPQSGASSTIGGIKAKAYMNTLGVEAALEEVRQLLTRRLSDFVTIEVGEGSDEQA</sequence>
<accession>A0A2Z2KE13</accession>
<dbReference type="KEGG" id="pdh:B9T62_15705"/>
<organism evidence="1 2">
    <name type="scientific">Paenibacillus donghaensis</name>
    <dbReference type="NCBI Taxonomy" id="414771"/>
    <lineage>
        <taxon>Bacteria</taxon>
        <taxon>Bacillati</taxon>
        <taxon>Bacillota</taxon>
        <taxon>Bacilli</taxon>
        <taxon>Bacillales</taxon>
        <taxon>Paenibacillaceae</taxon>
        <taxon>Paenibacillus</taxon>
    </lineage>
</organism>
<evidence type="ECO:0000313" key="2">
    <source>
        <dbReference type="Proteomes" id="UP000249890"/>
    </source>
</evidence>
<evidence type="ECO:0000313" key="1">
    <source>
        <dbReference type="EMBL" id="ASA22095.1"/>
    </source>
</evidence>
<keyword evidence="2" id="KW-1185">Reference proteome</keyword>
<reference evidence="1 2" key="1">
    <citation type="submission" date="2017-06" db="EMBL/GenBank/DDBJ databases">
        <title>Complete genome sequence of Paenibacillus donghaensis KCTC 13049T isolated from East Sea sediment, South Korea.</title>
        <authorList>
            <person name="Jung B.K."/>
            <person name="Hong S.-J."/>
            <person name="Shin J.-H."/>
        </authorList>
    </citation>
    <scope>NUCLEOTIDE SEQUENCE [LARGE SCALE GENOMIC DNA]</scope>
    <source>
        <strain evidence="1 2">KCTC 13049</strain>
    </source>
</reference>
<protein>
    <submittedName>
        <fullName evidence="1">Uncharacterized protein</fullName>
    </submittedName>
</protein>
<dbReference type="AlphaFoldDB" id="A0A2Z2KE13"/>
<dbReference type="EMBL" id="CP021780">
    <property type="protein sequence ID" value="ASA22095.1"/>
    <property type="molecule type" value="Genomic_DNA"/>
</dbReference>